<dbReference type="Gene3D" id="1.10.10.10">
    <property type="entry name" value="Winged helix-like DNA-binding domain superfamily/Winged helix DNA-binding domain"/>
    <property type="match status" value="1"/>
</dbReference>
<dbReference type="OrthoDB" id="9803735at2"/>
<keyword evidence="3" id="KW-0238">DNA-binding</keyword>
<dbReference type="Gene3D" id="3.40.190.10">
    <property type="entry name" value="Periplasmic binding protein-like II"/>
    <property type="match status" value="2"/>
</dbReference>
<gene>
    <name evidence="6" type="ORF">CHX27_08715</name>
</gene>
<dbReference type="InterPro" id="IPR036388">
    <property type="entry name" value="WH-like_DNA-bd_sf"/>
</dbReference>
<evidence type="ECO:0000256" key="1">
    <source>
        <dbReference type="ARBA" id="ARBA00009437"/>
    </source>
</evidence>
<dbReference type="PROSITE" id="PS50931">
    <property type="entry name" value="HTH_LYSR"/>
    <property type="match status" value="1"/>
</dbReference>
<dbReference type="SUPFAM" id="SSF53850">
    <property type="entry name" value="Periplasmic binding protein-like II"/>
    <property type="match status" value="1"/>
</dbReference>
<name>A0A255ZQS1_9FLAO</name>
<dbReference type="RefSeq" id="WP_094486385.1">
    <property type="nucleotide sequence ID" value="NZ_NOXX01000197.1"/>
</dbReference>
<dbReference type="Pfam" id="PF03466">
    <property type="entry name" value="LysR_substrate"/>
    <property type="match status" value="1"/>
</dbReference>
<proteinExistence type="inferred from homology"/>
<dbReference type="GO" id="GO:0005829">
    <property type="term" value="C:cytosol"/>
    <property type="evidence" value="ECO:0007669"/>
    <property type="project" value="TreeGrafter"/>
</dbReference>
<dbReference type="InterPro" id="IPR005119">
    <property type="entry name" value="LysR_subst-bd"/>
</dbReference>
<evidence type="ECO:0000313" key="6">
    <source>
        <dbReference type="EMBL" id="OYQ43853.1"/>
    </source>
</evidence>
<dbReference type="GO" id="GO:0003700">
    <property type="term" value="F:DNA-binding transcription factor activity"/>
    <property type="evidence" value="ECO:0007669"/>
    <property type="project" value="InterPro"/>
</dbReference>
<keyword evidence="4" id="KW-0804">Transcription</keyword>
<protein>
    <recommendedName>
        <fullName evidence="5">HTH lysR-type domain-containing protein</fullName>
    </recommendedName>
</protein>
<dbReference type="InterPro" id="IPR050950">
    <property type="entry name" value="HTH-type_LysR_regulators"/>
</dbReference>
<accession>A0A255ZQS1</accession>
<dbReference type="SUPFAM" id="SSF46785">
    <property type="entry name" value="Winged helix' DNA-binding domain"/>
    <property type="match status" value="1"/>
</dbReference>
<sequence>MNIQQFQYVLAVHEYQHFELAAEKCFVTQSTLSTMISKFEDEIGIKIFDRKKKPVQLTTEGLEIVKQLQVISKNIAAFKELTQELKGEITGTLSLSVIPTVAPFLLPLFLQDFARKFPNLNIIVREETTAEIIRKLKSRALDIGILSTPINDKEIIEYPLYDEPFLFYDAEQVGCAEVAAKSIDLNNLCVMEEGHCMRTQVLQICDQRDRLLTSKLNFEYKAGSIDGLLRFVKANKAATFLPYLATTDFPEAERLHLSSFSNPIPYRTIGLVVHNHFVKNKLLHILQKEISDKVVDQLPKIGTSGAQLNPLA</sequence>
<organism evidence="6 7">
    <name type="scientific">Flavobacterium aurantiibacter</name>
    <dbReference type="NCBI Taxonomy" id="2023067"/>
    <lineage>
        <taxon>Bacteria</taxon>
        <taxon>Pseudomonadati</taxon>
        <taxon>Bacteroidota</taxon>
        <taxon>Flavobacteriia</taxon>
        <taxon>Flavobacteriales</taxon>
        <taxon>Flavobacteriaceae</taxon>
        <taxon>Flavobacterium</taxon>
    </lineage>
</organism>
<dbReference type="CDD" id="cd08411">
    <property type="entry name" value="PBP2_OxyR"/>
    <property type="match status" value="1"/>
</dbReference>
<feature type="domain" description="HTH lysR-type" evidence="5">
    <location>
        <begin position="1"/>
        <end position="58"/>
    </location>
</feature>
<comment type="caution">
    <text evidence="6">The sequence shown here is derived from an EMBL/GenBank/DDBJ whole genome shotgun (WGS) entry which is preliminary data.</text>
</comment>
<dbReference type="AlphaFoldDB" id="A0A255ZQS1"/>
<keyword evidence="2" id="KW-0805">Transcription regulation</keyword>
<dbReference type="InterPro" id="IPR000847">
    <property type="entry name" value="LysR_HTH_N"/>
</dbReference>
<evidence type="ECO:0000256" key="2">
    <source>
        <dbReference type="ARBA" id="ARBA00023015"/>
    </source>
</evidence>
<evidence type="ECO:0000313" key="7">
    <source>
        <dbReference type="Proteomes" id="UP000216035"/>
    </source>
</evidence>
<keyword evidence="7" id="KW-1185">Reference proteome</keyword>
<dbReference type="PANTHER" id="PTHR30419">
    <property type="entry name" value="HTH-TYPE TRANSCRIPTIONAL REGULATOR YBHD"/>
    <property type="match status" value="1"/>
</dbReference>
<dbReference type="Pfam" id="PF00126">
    <property type="entry name" value="HTH_1"/>
    <property type="match status" value="1"/>
</dbReference>
<reference evidence="6 7" key="1">
    <citation type="submission" date="2017-07" db="EMBL/GenBank/DDBJ databases">
        <title>Flavobacterium cyanobacteriorum sp. nov., isolated from cyanobacterial aggregates in a eutrophic lake.</title>
        <authorList>
            <person name="Cai H."/>
        </authorList>
    </citation>
    <scope>NUCLEOTIDE SEQUENCE [LARGE SCALE GENOMIC DNA]</scope>
    <source>
        <strain evidence="6 7">TH167</strain>
    </source>
</reference>
<evidence type="ECO:0000256" key="3">
    <source>
        <dbReference type="ARBA" id="ARBA00023125"/>
    </source>
</evidence>
<dbReference type="PANTHER" id="PTHR30419:SF29">
    <property type="entry name" value="LYSR-FAMILY TRANSCRIPTIONAL REGULATOR"/>
    <property type="match status" value="1"/>
</dbReference>
<comment type="similarity">
    <text evidence="1">Belongs to the LysR transcriptional regulatory family.</text>
</comment>
<dbReference type="GO" id="GO:0003677">
    <property type="term" value="F:DNA binding"/>
    <property type="evidence" value="ECO:0007669"/>
    <property type="project" value="UniProtKB-KW"/>
</dbReference>
<evidence type="ECO:0000259" key="5">
    <source>
        <dbReference type="PROSITE" id="PS50931"/>
    </source>
</evidence>
<dbReference type="EMBL" id="NOXX01000197">
    <property type="protein sequence ID" value="OYQ43853.1"/>
    <property type="molecule type" value="Genomic_DNA"/>
</dbReference>
<dbReference type="Proteomes" id="UP000216035">
    <property type="component" value="Unassembled WGS sequence"/>
</dbReference>
<evidence type="ECO:0000256" key="4">
    <source>
        <dbReference type="ARBA" id="ARBA00023163"/>
    </source>
</evidence>
<dbReference type="InterPro" id="IPR036390">
    <property type="entry name" value="WH_DNA-bd_sf"/>
</dbReference>